<dbReference type="InterPro" id="IPR058248">
    <property type="entry name" value="Lxx211020-like"/>
</dbReference>
<gene>
    <name evidence="3" type="ORF">SMD44_06567</name>
</gene>
<dbReference type="STRING" id="67267.GCA_000716675_01418"/>
<dbReference type="AlphaFoldDB" id="A0A1Z1WKW7"/>
<dbReference type="SUPFAM" id="SSF110087">
    <property type="entry name" value="DR1885-like metal-binding protein"/>
    <property type="match status" value="1"/>
</dbReference>
<dbReference type="InterPro" id="IPR036182">
    <property type="entry name" value="PCuAC_sf"/>
</dbReference>
<name>A0A1Z1WKW7_9ACTN</name>
<proteinExistence type="predicted"/>
<keyword evidence="2" id="KW-1133">Transmembrane helix</keyword>
<evidence type="ECO:0000313" key="3">
    <source>
        <dbReference type="EMBL" id="ARX87086.1"/>
    </source>
</evidence>
<keyword evidence="2" id="KW-0472">Membrane</keyword>
<dbReference type="PANTHER" id="PTHR36302">
    <property type="entry name" value="BLR7088 PROTEIN"/>
    <property type="match status" value="1"/>
</dbReference>
<protein>
    <recommendedName>
        <fullName evidence="5">Copper chaperone PCu(A)C</fullName>
    </recommendedName>
</protein>
<feature type="transmembrane region" description="Helical" evidence="2">
    <location>
        <begin position="48"/>
        <end position="68"/>
    </location>
</feature>
<sequence length="196" mass="20337">MKARTSVGPSAGPTAGPSARSRAPQRTADAPGRTGEAYARLRSALPGVLAPVLACALALCGLSAWVAVGAAGSPARVTVDNGRVFLPYGGKEETAAFFRITNTGESGDTLLSVRSPAATDVMLSRTVERPGNVESMRMVDSAAVPARSVVRMTPEGLDVMLRPTGSLRLGDRVPFVLRFRHGGEVTVRAVVVRPGS</sequence>
<organism evidence="3 4">
    <name type="scientific">Streptomyces alboflavus</name>
    <dbReference type="NCBI Taxonomy" id="67267"/>
    <lineage>
        <taxon>Bacteria</taxon>
        <taxon>Bacillati</taxon>
        <taxon>Actinomycetota</taxon>
        <taxon>Actinomycetes</taxon>
        <taxon>Kitasatosporales</taxon>
        <taxon>Streptomycetaceae</taxon>
        <taxon>Streptomyces</taxon>
    </lineage>
</organism>
<accession>A0A1Z1WKW7</accession>
<dbReference type="EMBL" id="CP021748">
    <property type="protein sequence ID" value="ARX87086.1"/>
    <property type="molecule type" value="Genomic_DNA"/>
</dbReference>
<dbReference type="Gene3D" id="2.60.40.1890">
    <property type="entry name" value="PCu(A)C copper chaperone"/>
    <property type="match status" value="1"/>
</dbReference>
<dbReference type="Proteomes" id="UP000195880">
    <property type="component" value="Chromosome"/>
</dbReference>
<dbReference type="RefSeq" id="WP_237307527.1">
    <property type="nucleotide sequence ID" value="NZ_CP021748.1"/>
</dbReference>
<evidence type="ECO:0000313" key="4">
    <source>
        <dbReference type="Proteomes" id="UP000195880"/>
    </source>
</evidence>
<dbReference type="eggNOG" id="COG2847">
    <property type="taxonomic scope" value="Bacteria"/>
</dbReference>
<evidence type="ECO:0008006" key="5">
    <source>
        <dbReference type="Google" id="ProtNLM"/>
    </source>
</evidence>
<dbReference type="PANTHER" id="PTHR36302:SF1">
    <property type="entry name" value="COPPER CHAPERONE PCU(A)C"/>
    <property type="match status" value="1"/>
</dbReference>
<keyword evidence="4" id="KW-1185">Reference proteome</keyword>
<keyword evidence="2" id="KW-0812">Transmembrane</keyword>
<feature type="region of interest" description="Disordered" evidence="1">
    <location>
        <begin position="1"/>
        <end position="33"/>
    </location>
</feature>
<dbReference type="KEGG" id="salf:SMD44_06567"/>
<evidence type="ECO:0000256" key="1">
    <source>
        <dbReference type="SAM" id="MobiDB-lite"/>
    </source>
</evidence>
<dbReference type="InterPro" id="IPR007410">
    <property type="entry name" value="LpqE-like"/>
</dbReference>
<evidence type="ECO:0000256" key="2">
    <source>
        <dbReference type="SAM" id="Phobius"/>
    </source>
</evidence>
<dbReference type="Pfam" id="PF04314">
    <property type="entry name" value="PCuAC"/>
    <property type="match status" value="1"/>
</dbReference>
<reference evidence="3 4" key="1">
    <citation type="submission" date="2017-05" db="EMBL/GenBank/DDBJ databases">
        <title>Streptomyces alboflavus Genome sequencing and assembly.</title>
        <authorList>
            <person name="Wang Y."/>
            <person name="Du B."/>
            <person name="Ding Y."/>
            <person name="Liu H."/>
            <person name="Hou Q."/>
            <person name="Liu K."/>
            <person name="Wang C."/>
            <person name="Yao L."/>
        </authorList>
    </citation>
    <scope>NUCLEOTIDE SEQUENCE [LARGE SCALE GENOMIC DNA]</scope>
    <source>
        <strain evidence="3 4">MDJK44</strain>
    </source>
</reference>